<evidence type="ECO:0000259" key="4">
    <source>
        <dbReference type="PROSITE" id="PS50109"/>
    </source>
</evidence>
<dbReference type="Gene3D" id="1.10.287.130">
    <property type="match status" value="1"/>
</dbReference>
<keyword evidence="5" id="KW-0808">Transferase</keyword>
<name>A0ABZ2KBU1_9BACT</name>
<keyword evidence="3" id="KW-0597">Phosphoprotein</keyword>
<dbReference type="EC" id="2.7.13.3" evidence="2"/>
<organism evidence="5 6">
    <name type="scientific">Pendulispora brunnea</name>
    <dbReference type="NCBI Taxonomy" id="2905690"/>
    <lineage>
        <taxon>Bacteria</taxon>
        <taxon>Pseudomonadati</taxon>
        <taxon>Myxococcota</taxon>
        <taxon>Myxococcia</taxon>
        <taxon>Myxococcales</taxon>
        <taxon>Sorangiineae</taxon>
        <taxon>Pendulisporaceae</taxon>
        <taxon>Pendulispora</taxon>
    </lineage>
</organism>
<dbReference type="InterPro" id="IPR003661">
    <property type="entry name" value="HisK_dim/P_dom"/>
</dbReference>
<dbReference type="CDD" id="cd00075">
    <property type="entry name" value="HATPase"/>
    <property type="match status" value="1"/>
</dbReference>
<evidence type="ECO:0000256" key="2">
    <source>
        <dbReference type="ARBA" id="ARBA00012438"/>
    </source>
</evidence>
<dbReference type="PRINTS" id="PR00344">
    <property type="entry name" value="BCTRLSENSOR"/>
</dbReference>
<dbReference type="CDD" id="cd00082">
    <property type="entry name" value="HisKA"/>
    <property type="match status" value="1"/>
</dbReference>
<sequence>MMDLHDFLKSERDTLVGRAVGKVRERWPEQADEILAYHLRRFIEDVVAAIEQPAGPAPSPTSLDIVKPVAAELGKETRRRGASIQALVASFGAVSDQLGELAGSRGLSFSAAEYRVFNQSVDSAIATALETYFRDEQSRGLDPKTKQIGQLAHELRNSLSTARMALAILKEGRLGAESRTGDIINRSHARMQALIEKVLTASRLEAGVEAQREPTSITELLRNVVGDAVLERDITIALECEREVKVEGDPLLLTSAVSNLVQNAIKYSHENGKVIVRARVANGEAIIEVEDECGGLPAHQREALFAPFVRGRKDKEGVGLGLSIVNEAVRLHGGKLEVRDLPGKGCIFCIRLPAA</sequence>
<dbReference type="Pfam" id="PF02518">
    <property type="entry name" value="HATPase_c"/>
    <property type="match status" value="1"/>
</dbReference>
<dbReference type="RefSeq" id="WP_394846779.1">
    <property type="nucleotide sequence ID" value="NZ_CP089982.1"/>
</dbReference>
<evidence type="ECO:0000256" key="3">
    <source>
        <dbReference type="ARBA" id="ARBA00022553"/>
    </source>
</evidence>
<dbReference type="Gene3D" id="3.30.565.10">
    <property type="entry name" value="Histidine kinase-like ATPase, C-terminal domain"/>
    <property type="match status" value="1"/>
</dbReference>
<dbReference type="Proteomes" id="UP001379533">
    <property type="component" value="Chromosome"/>
</dbReference>
<dbReference type="Pfam" id="PF00512">
    <property type="entry name" value="HisKA"/>
    <property type="match status" value="1"/>
</dbReference>
<dbReference type="InterPro" id="IPR036097">
    <property type="entry name" value="HisK_dim/P_sf"/>
</dbReference>
<dbReference type="GO" id="GO:0016301">
    <property type="term" value="F:kinase activity"/>
    <property type="evidence" value="ECO:0007669"/>
    <property type="project" value="UniProtKB-KW"/>
</dbReference>
<protein>
    <recommendedName>
        <fullName evidence="2">histidine kinase</fullName>
        <ecNumber evidence="2">2.7.13.3</ecNumber>
    </recommendedName>
</protein>
<dbReference type="PANTHER" id="PTHR43547">
    <property type="entry name" value="TWO-COMPONENT HISTIDINE KINASE"/>
    <property type="match status" value="1"/>
</dbReference>
<feature type="domain" description="Histidine kinase" evidence="4">
    <location>
        <begin position="150"/>
        <end position="355"/>
    </location>
</feature>
<dbReference type="InterPro" id="IPR004358">
    <property type="entry name" value="Sig_transdc_His_kin-like_C"/>
</dbReference>
<proteinExistence type="predicted"/>
<dbReference type="SUPFAM" id="SSF47384">
    <property type="entry name" value="Homodimeric domain of signal transducing histidine kinase"/>
    <property type="match status" value="1"/>
</dbReference>
<gene>
    <name evidence="5" type="ORF">LZC95_04855</name>
</gene>
<dbReference type="InterPro" id="IPR005467">
    <property type="entry name" value="His_kinase_dom"/>
</dbReference>
<dbReference type="PROSITE" id="PS50109">
    <property type="entry name" value="HIS_KIN"/>
    <property type="match status" value="1"/>
</dbReference>
<keyword evidence="5" id="KW-0418">Kinase</keyword>
<dbReference type="EMBL" id="CP089982">
    <property type="protein sequence ID" value="WXA96166.1"/>
    <property type="molecule type" value="Genomic_DNA"/>
</dbReference>
<dbReference type="PANTHER" id="PTHR43547:SF2">
    <property type="entry name" value="HYBRID SIGNAL TRANSDUCTION HISTIDINE KINASE C"/>
    <property type="match status" value="1"/>
</dbReference>
<comment type="catalytic activity">
    <reaction evidence="1">
        <text>ATP + protein L-histidine = ADP + protein N-phospho-L-histidine.</text>
        <dbReference type="EC" id="2.7.13.3"/>
    </reaction>
</comment>
<evidence type="ECO:0000313" key="6">
    <source>
        <dbReference type="Proteomes" id="UP001379533"/>
    </source>
</evidence>
<dbReference type="InterPro" id="IPR036890">
    <property type="entry name" value="HATPase_C_sf"/>
</dbReference>
<dbReference type="SMART" id="SM00387">
    <property type="entry name" value="HATPase_c"/>
    <property type="match status" value="1"/>
</dbReference>
<evidence type="ECO:0000256" key="1">
    <source>
        <dbReference type="ARBA" id="ARBA00000085"/>
    </source>
</evidence>
<accession>A0ABZ2KBU1</accession>
<dbReference type="InterPro" id="IPR003594">
    <property type="entry name" value="HATPase_dom"/>
</dbReference>
<dbReference type="SMART" id="SM00388">
    <property type="entry name" value="HisKA"/>
    <property type="match status" value="1"/>
</dbReference>
<evidence type="ECO:0000313" key="5">
    <source>
        <dbReference type="EMBL" id="WXA96166.1"/>
    </source>
</evidence>
<dbReference type="SUPFAM" id="SSF55874">
    <property type="entry name" value="ATPase domain of HSP90 chaperone/DNA topoisomerase II/histidine kinase"/>
    <property type="match status" value="1"/>
</dbReference>
<reference evidence="5 6" key="1">
    <citation type="submission" date="2021-12" db="EMBL/GenBank/DDBJ databases">
        <title>Discovery of the Pendulisporaceae a myxobacterial family with distinct sporulation behavior and unique specialized metabolism.</title>
        <authorList>
            <person name="Garcia R."/>
            <person name="Popoff A."/>
            <person name="Bader C.D."/>
            <person name="Loehr J."/>
            <person name="Walesch S."/>
            <person name="Walt C."/>
            <person name="Boldt J."/>
            <person name="Bunk B."/>
            <person name="Haeckl F.J.F.P.J."/>
            <person name="Gunesch A.P."/>
            <person name="Birkelbach J."/>
            <person name="Nuebel U."/>
            <person name="Pietschmann T."/>
            <person name="Bach T."/>
            <person name="Mueller R."/>
        </authorList>
    </citation>
    <scope>NUCLEOTIDE SEQUENCE [LARGE SCALE GENOMIC DNA]</scope>
    <source>
        <strain evidence="5 6">MSr12523</strain>
    </source>
</reference>
<keyword evidence="6" id="KW-1185">Reference proteome</keyword>